<dbReference type="GO" id="GO:0043190">
    <property type="term" value="C:ATP-binding cassette (ABC) transporter complex"/>
    <property type="evidence" value="ECO:0007669"/>
    <property type="project" value="TreeGrafter"/>
</dbReference>
<evidence type="ECO:0000256" key="4">
    <source>
        <dbReference type="ARBA" id="ARBA00022989"/>
    </source>
</evidence>
<feature type="transmembrane region" description="Helical" evidence="6">
    <location>
        <begin position="53"/>
        <end position="82"/>
    </location>
</feature>
<organism evidence="7">
    <name type="scientific">mine drainage metagenome</name>
    <dbReference type="NCBI Taxonomy" id="410659"/>
    <lineage>
        <taxon>unclassified sequences</taxon>
        <taxon>metagenomes</taxon>
        <taxon>ecological metagenomes</taxon>
    </lineage>
</organism>
<dbReference type="EMBL" id="CABO01000024">
    <property type="protein sequence ID" value="CBI01768.1"/>
    <property type="molecule type" value="Genomic_DNA"/>
</dbReference>
<comment type="subcellular location">
    <subcellularLocation>
        <location evidence="1">Cell membrane</location>
        <topology evidence="1">Multi-pass membrane protein</topology>
    </subcellularLocation>
</comment>
<feature type="transmembrane region" description="Helical" evidence="6">
    <location>
        <begin position="318"/>
        <end position="340"/>
    </location>
</feature>
<dbReference type="InterPro" id="IPR005495">
    <property type="entry name" value="LptG/LptF_permease"/>
</dbReference>
<evidence type="ECO:0000256" key="6">
    <source>
        <dbReference type="SAM" id="Phobius"/>
    </source>
</evidence>
<evidence type="ECO:0000256" key="2">
    <source>
        <dbReference type="ARBA" id="ARBA00022475"/>
    </source>
</evidence>
<dbReference type="PANTHER" id="PTHR33529:SF6">
    <property type="entry name" value="YJGP_YJGQ FAMILY PERMEASE"/>
    <property type="match status" value="1"/>
</dbReference>
<gene>
    <name evidence="7" type="ORF">CARN4_0759</name>
</gene>
<evidence type="ECO:0000313" key="7">
    <source>
        <dbReference type="EMBL" id="CBI01768.1"/>
    </source>
</evidence>
<keyword evidence="4 6" id="KW-1133">Transmembrane helix</keyword>
<reference evidence="7" key="1">
    <citation type="submission" date="2009-10" db="EMBL/GenBank/DDBJ databases">
        <title>Diversity of trophic interactions inside an arsenic-rich microbial ecosystem.</title>
        <authorList>
            <person name="Bertin P.N."/>
            <person name="Heinrich-Salmeron A."/>
            <person name="Pelletier E."/>
            <person name="Goulhen-Chollet F."/>
            <person name="Arsene-Ploetze F."/>
            <person name="Gallien S."/>
            <person name="Calteau A."/>
            <person name="Vallenet D."/>
            <person name="Casiot C."/>
            <person name="Chane-Woon-Ming B."/>
            <person name="Giloteaux L."/>
            <person name="Barakat M."/>
            <person name="Bonnefoy V."/>
            <person name="Bruneel O."/>
            <person name="Chandler M."/>
            <person name="Cleiss J."/>
            <person name="Duran R."/>
            <person name="Elbaz-Poulichet F."/>
            <person name="Fonknechten N."/>
            <person name="Lauga B."/>
            <person name="Mornico D."/>
            <person name="Ortet P."/>
            <person name="Schaeffer C."/>
            <person name="Siguier P."/>
            <person name="Alexander Thil Smith A."/>
            <person name="Van Dorsselaer A."/>
            <person name="Weissenbach J."/>
            <person name="Medigue C."/>
            <person name="Le Paslier D."/>
        </authorList>
    </citation>
    <scope>NUCLEOTIDE SEQUENCE</scope>
</reference>
<feature type="transmembrane region" description="Helical" evidence="6">
    <location>
        <begin position="346"/>
        <end position="365"/>
    </location>
</feature>
<evidence type="ECO:0000256" key="1">
    <source>
        <dbReference type="ARBA" id="ARBA00004651"/>
    </source>
</evidence>
<dbReference type="PANTHER" id="PTHR33529">
    <property type="entry name" value="SLR0882 PROTEIN-RELATED"/>
    <property type="match status" value="1"/>
</dbReference>
<protein>
    <submittedName>
        <fullName evidence="7">Putative Permease YjgP/YjgQ family protein</fullName>
    </submittedName>
</protein>
<accession>E6Q3K7</accession>
<feature type="transmembrane region" description="Helical" evidence="6">
    <location>
        <begin position="288"/>
        <end position="306"/>
    </location>
</feature>
<dbReference type="GO" id="GO:0015920">
    <property type="term" value="P:lipopolysaccharide transport"/>
    <property type="evidence" value="ECO:0007669"/>
    <property type="project" value="TreeGrafter"/>
</dbReference>
<keyword evidence="5 6" id="KW-0472">Membrane</keyword>
<keyword evidence="3 6" id="KW-0812">Transmembrane</keyword>
<evidence type="ECO:0000256" key="3">
    <source>
        <dbReference type="ARBA" id="ARBA00022692"/>
    </source>
</evidence>
<proteinExistence type="predicted"/>
<comment type="caution">
    <text evidence="7">The sequence shown here is derived from an EMBL/GenBank/DDBJ whole genome shotgun (WGS) entry which is preliminary data.</text>
</comment>
<dbReference type="Pfam" id="PF03739">
    <property type="entry name" value="LptF_LptG"/>
    <property type="match status" value="1"/>
</dbReference>
<evidence type="ECO:0000256" key="5">
    <source>
        <dbReference type="ARBA" id="ARBA00023136"/>
    </source>
</evidence>
<keyword evidence="2" id="KW-1003">Cell membrane</keyword>
<feature type="transmembrane region" description="Helical" evidence="6">
    <location>
        <begin position="20"/>
        <end position="41"/>
    </location>
</feature>
<name>E6Q3K7_9ZZZZ</name>
<dbReference type="AlphaFoldDB" id="E6Q3K7"/>
<sequence length="373" mass="40187">MIRTLACRTILDRYVLLELAGPFGFGLSAFWLIFAATQILALGRLVSNDHAPLGAAIAIFMWQIPGMVVLVIPMALLLGTLLAIQRLSADSEITAMKAGGISLVRIVSALLIAGLVVSLIDFIVQENVVPFAASQVTSIEDRAISHTSAFNQDLTVSAPLPGGGRQVTIATGYEPHSQALLNVTLVQYDASNTPVQIVFAKRADFQANNWLLNDVSAYRFDANGVTLSEPHVAQQEIAIGEQPADIVERLTHNDPDAMSRRQIAALIRTGQLSGNGLRKYLVAFHEQLARPFACFVFVLMAIPFGIRALRGGGGGASLGFGLAVAIAFIYYVVLTIFSYLAQNFIVIAPLLVWMPNALFTSLGLWRLSRIAAV</sequence>
<feature type="transmembrane region" description="Helical" evidence="6">
    <location>
        <begin position="103"/>
        <end position="124"/>
    </location>
</feature>